<evidence type="ECO:0000259" key="10">
    <source>
        <dbReference type="Pfam" id="PF08492"/>
    </source>
</evidence>
<dbReference type="PIRSF" id="PIRSF038922">
    <property type="entry name" value="SRP72"/>
    <property type="match status" value="1"/>
</dbReference>
<feature type="domain" description="Signal recognition particle SRP72 subunit RNA-binding" evidence="10">
    <location>
        <begin position="627"/>
        <end position="672"/>
    </location>
</feature>
<keyword evidence="6" id="KW-0256">Endoplasmic reticulum</keyword>
<comment type="similarity">
    <text evidence="3">Belongs to the SRP72 family.</text>
</comment>
<keyword evidence="12" id="KW-1185">Reference proteome</keyword>
<evidence type="ECO:0000256" key="3">
    <source>
        <dbReference type="ARBA" id="ARBA00007676"/>
    </source>
</evidence>
<dbReference type="InterPro" id="IPR031545">
    <property type="entry name" value="SRP72_TPR-like"/>
</dbReference>
<evidence type="ECO:0000256" key="4">
    <source>
        <dbReference type="ARBA" id="ARBA00018350"/>
    </source>
</evidence>
<proteinExistence type="inferred from homology"/>
<evidence type="ECO:0000313" key="12">
    <source>
        <dbReference type="Proteomes" id="UP001583186"/>
    </source>
</evidence>
<feature type="region of interest" description="Disordered" evidence="9">
    <location>
        <begin position="703"/>
        <end position="731"/>
    </location>
</feature>
<dbReference type="InterPro" id="IPR013699">
    <property type="entry name" value="Signal_recog_part_SRP72_RNA-bd"/>
</dbReference>
<dbReference type="EMBL" id="JAWCUI010000010">
    <property type="protein sequence ID" value="KAL1900289.1"/>
    <property type="molecule type" value="Genomic_DNA"/>
</dbReference>
<gene>
    <name evidence="11" type="primary">srp72</name>
    <name evidence="11" type="ORF">Sste5346_002600</name>
</gene>
<dbReference type="Pfam" id="PF08492">
    <property type="entry name" value="SRP72"/>
    <property type="match status" value="1"/>
</dbReference>
<evidence type="ECO:0000256" key="1">
    <source>
        <dbReference type="ARBA" id="ARBA00004240"/>
    </source>
</evidence>
<feature type="compositionally biased region" description="Basic and acidic residues" evidence="9">
    <location>
        <begin position="652"/>
        <end position="669"/>
    </location>
</feature>
<evidence type="ECO:0000256" key="2">
    <source>
        <dbReference type="ARBA" id="ARBA00004496"/>
    </source>
</evidence>
<feature type="region of interest" description="Disordered" evidence="9">
    <location>
        <begin position="588"/>
        <end position="690"/>
    </location>
</feature>
<name>A0ABR3ZL94_9PEZI</name>
<dbReference type="PANTHER" id="PTHR14094:SF9">
    <property type="entry name" value="SIGNAL RECOGNITION PARTICLE SUBUNIT SRP72"/>
    <property type="match status" value="1"/>
</dbReference>
<dbReference type="InterPro" id="IPR011990">
    <property type="entry name" value="TPR-like_helical_dom_sf"/>
</dbReference>
<feature type="compositionally biased region" description="Low complexity" evidence="9">
    <location>
        <begin position="600"/>
        <end position="615"/>
    </location>
</feature>
<evidence type="ECO:0000256" key="7">
    <source>
        <dbReference type="ARBA" id="ARBA00023135"/>
    </source>
</evidence>
<dbReference type="Pfam" id="PF17004">
    <property type="entry name" value="SRP_TPR_like"/>
    <property type="match status" value="1"/>
</dbReference>
<feature type="region of interest" description="Disordered" evidence="9">
    <location>
        <begin position="344"/>
        <end position="366"/>
    </location>
</feature>
<organism evidence="11 12">
    <name type="scientific">Sporothrix stenoceras</name>
    <dbReference type="NCBI Taxonomy" id="5173"/>
    <lineage>
        <taxon>Eukaryota</taxon>
        <taxon>Fungi</taxon>
        <taxon>Dikarya</taxon>
        <taxon>Ascomycota</taxon>
        <taxon>Pezizomycotina</taxon>
        <taxon>Sordariomycetes</taxon>
        <taxon>Sordariomycetidae</taxon>
        <taxon>Ophiostomatales</taxon>
        <taxon>Ophiostomataceae</taxon>
        <taxon>Sporothrix</taxon>
    </lineage>
</organism>
<keyword evidence="8" id="KW-0687">Ribonucleoprotein</keyword>
<evidence type="ECO:0000256" key="8">
    <source>
        <dbReference type="ARBA" id="ARBA00023274"/>
    </source>
</evidence>
<keyword evidence="7" id="KW-0733">Signal recognition particle</keyword>
<comment type="caution">
    <text evidence="11">The sequence shown here is derived from an EMBL/GenBank/DDBJ whole genome shotgun (WGS) entry which is preliminary data.</text>
</comment>
<dbReference type="SUPFAM" id="SSF48452">
    <property type="entry name" value="TPR-like"/>
    <property type="match status" value="1"/>
</dbReference>
<reference evidence="11 12" key="1">
    <citation type="journal article" date="2024" name="IMA Fungus">
        <title>IMA Genome - F19 : A genome assembly and annotation guide to empower mycologists, including annotated draft genome sequences of Ceratocystis pirilliformis, Diaporthe australafricana, Fusarium ophioides, Paecilomyces lecythidis, and Sporothrix stenoceras.</title>
        <authorList>
            <person name="Aylward J."/>
            <person name="Wilson A.M."/>
            <person name="Visagie C.M."/>
            <person name="Spraker J."/>
            <person name="Barnes I."/>
            <person name="Buitendag C."/>
            <person name="Ceriani C."/>
            <person name="Del Mar Angel L."/>
            <person name="du Plessis D."/>
            <person name="Fuchs T."/>
            <person name="Gasser K."/>
            <person name="Kramer D."/>
            <person name="Li W."/>
            <person name="Munsamy K."/>
            <person name="Piso A."/>
            <person name="Price J.L."/>
            <person name="Sonnekus B."/>
            <person name="Thomas C."/>
            <person name="van der Nest A."/>
            <person name="van Dijk A."/>
            <person name="van Heerden A."/>
            <person name="van Vuuren N."/>
            <person name="Yilmaz N."/>
            <person name="Duong T.A."/>
            <person name="van der Merwe N.A."/>
            <person name="Wingfield M.J."/>
            <person name="Wingfield B.D."/>
        </authorList>
    </citation>
    <scope>NUCLEOTIDE SEQUENCE [LARGE SCALE GENOMIC DNA]</scope>
    <source>
        <strain evidence="11 12">CMW 5346</strain>
    </source>
</reference>
<dbReference type="PANTHER" id="PTHR14094">
    <property type="entry name" value="SIGNAL RECOGNITION PARTICLE 72"/>
    <property type="match status" value="1"/>
</dbReference>
<dbReference type="Proteomes" id="UP001583186">
    <property type="component" value="Unassembled WGS sequence"/>
</dbReference>
<dbReference type="InterPro" id="IPR026270">
    <property type="entry name" value="SRP72"/>
</dbReference>
<evidence type="ECO:0000313" key="11">
    <source>
        <dbReference type="EMBL" id="KAL1900289.1"/>
    </source>
</evidence>
<accession>A0ABR3ZL94</accession>
<evidence type="ECO:0000256" key="5">
    <source>
        <dbReference type="ARBA" id="ARBA00022490"/>
    </source>
</evidence>
<evidence type="ECO:0000256" key="6">
    <source>
        <dbReference type="ARBA" id="ARBA00022824"/>
    </source>
</evidence>
<sequence>MAAAVNALNSLLRGTSIDDHEEALKLANAAIANSKPGQTNPEQLTAQHAKVVALLKLDRFDDALRTVAAAGDALAARTVLERAYALYKTGDLDAAAELASSKAANRALKHVAAQVAYRAEQFDLAAGLYSGLGDDADSADDAAVGESTDVRINALAVSAQRAWQGRGSTTVSAGQDAALDAGRREDLESFEMAYNAGCTAVARGDVGKASILLRRAQQLCEGSDELSDEDKRAELLPILIQQAYTLTRLGRHEDAAALQKAIDANECEGSAKVVSSTNAVVLKNTNTSTNPYVVQRQIDAIPTPPTGSDRLFAHQARILCRNQYAIELQCYKFKGVLSRTAKQLKRQSGGEDSDKENEGASTATSPDTVDLGIFGAAAKAELQTGKEALRRILPLLEHRPDDVGLVLTAVQLQLQAHNAEAALSLLEAYFRRAEESSAASSKDARFAPGLVALAVAIYKLQGRHHAVRAELAKAVSHWQESSKTTSSALPASLLRAAGVELLHSQDPTDQAAAASAFEKLHAADPDDKIAAAGLVASLAAASSTGSSTPTQSARQQKLAASLTPVDQLVKGIDVNSLLQGGVATLATPAAPTKGKKRSADAATTETGADAAQPSAKKTKTGGAGGAASKLSRQARKLQAKAAEEGSTSTFDVNKKMDPERWLPVRDRSSYRPPKGKKGRGRRGEAALTQGGVVKEEETLALAGGAGSVRVEKAPQGPSGNAAAKKRKKGKK</sequence>
<keyword evidence="5" id="KW-0963">Cytoplasm</keyword>
<dbReference type="Gene3D" id="1.25.40.10">
    <property type="entry name" value="Tetratricopeptide repeat domain"/>
    <property type="match status" value="1"/>
</dbReference>
<evidence type="ECO:0000256" key="9">
    <source>
        <dbReference type="SAM" id="MobiDB-lite"/>
    </source>
</evidence>
<protein>
    <recommendedName>
        <fullName evidence="4">Signal recognition particle subunit SRP72</fullName>
    </recommendedName>
</protein>
<comment type="subcellular location">
    <subcellularLocation>
        <location evidence="2">Cytoplasm</location>
    </subcellularLocation>
    <subcellularLocation>
        <location evidence="1">Endoplasmic reticulum</location>
    </subcellularLocation>
</comment>